<keyword evidence="4 15" id="KW-0444">Lipid biosynthesis</keyword>
<dbReference type="InterPro" id="IPR035102">
    <property type="entry name" value="Phosphomevalonate_kinase"/>
</dbReference>
<evidence type="ECO:0000256" key="14">
    <source>
        <dbReference type="ARBA" id="ARBA00029326"/>
    </source>
</evidence>
<keyword evidence="12" id="KW-1207">Sterol metabolism</keyword>
<evidence type="ECO:0000256" key="12">
    <source>
        <dbReference type="ARBA" id="ARBA00023166"/>
    </source>
</evidence>
<keyword evidence="18" id="KW-0689">Ribosomal protein</keyword>
<dbReference type="EMBL" id="JAUEPN010000007">
    <property type="protein sequence ID" value="KAK3292118.1"/>
    <property type="molecule type" value="Genomic_DNA"/>
</dbReference>
<dbReference type="InterPro" id="IPR036554">
    <property type="entry name" value="GHMP_kinase_C_sf"/>
</dbReference>
<dbReference type="Pfam" id="PF00288">
    <property type="entry name" value="GHMP_kinases_N"/>
    <property type="match status" value="1"/>
</dbReference>
<sequence length="499" mass="53100">MATSSSSSEDRTVVVSAPGKVLLAGGYIVLDRKHTGLVFGLSARIHVLAQEIHTSAGVHLREIVVQSPQFLNATWKYGYHLVENGGGIKVTQLQSGIPVEPNHFVETTLSYVLSYISQVDKTRASQGFEPASLLVLADNDYYSKPKQPTTTTATNTNTTDRPSSSSSADDPIPPSTSEKQGDTSLAATTSTTTTTTKTAPPPRPRFRHFGTTLRDAHKTGLGSSAAIVTSLTASLLAHYLPPALFDLATPAGRRALHNLAQVAHCAAQGKVGSGFDVASAVYGSSVYRRFSPALLAALPAPGEAGFAAALVGLVDGDGWDCEVRKEGVGLPAGVAIRMCDVDCGTQTVSMVKKVHAWRDANPEAAAAVYERLQGKVDELAEVMAAGRVGEIGRVMKPFRELMRTMGRDCGAAIEPDSQEELLDALEGVEGVLGSVVPGAGGYDAAAVVMRDDEATEKRVKGFLREWSRAHEIQVRLMKVKGETEGARMEDPSEFKLWIQ</sequence>
<dbReference type="GO" id="GO:0006696">
    <property type="term" value="P:ergosterol biosynthetic process"/>
    <property type="evidence" value="ECO:0007669"/>
    <property type="project" value="TreeGrafter"/>
</dbReference>
<dbReference type="GO" id="GO:0005777">
    <property type="term" value="C:peroxisome"/>
    <property type="evidence" value="ECO:0007669"/>
    <property type="project" value="TreeGrafter"/>
</dbReference>
<keyword evidence="8" id="KW-0067">ATP-binding</keyword>
<comment type="pathway">
    <text evidence="1 15">Isoprenoid biosynthesis; isopentenyl diphosphate biosynthesis via mevalonate pathway; isopentenyl diphosphate from (R)-mevalonate: step 2/3.</text>
</comment>
<feature type="region of interest" description="Disordered" evidence="16">
    <location>
        <begin position="145"/>
        <end position="209"/>
    </location>
</feature>
<dbReference type="PANTHER" id="PTHR31814:SF2">
    <property type="entry name" value="PHOSPHOMEVALONATE KINASE"/>
    <property type="match status" value="1"/>
</dbReference>
<evidence type="ECO:0000313" key="18">
    <source>
        <dbReference type="EMBL" id="KAK3292118.1"/>
    </source>
</evidence>
<keyword evidence="11 15" id="KW-0443">Lipid metabolism</keyword>
<dbReference type="EC" id="2.7.4.2" evidence="3 15"/>
<keyword evidence="13 15" id="KW-0753">Steroid metabolism</keyword>
<dbReference type="InterPro" id="IPR014721">
    <property type="entry name" value="Ribsml_uS5_D2-typ_fold_subgr"/>
</dbReference>
<dbReference type="GeneID" id="87838797"/>
<dbReference type="Gene3D" id="3.30.70.890">
    <property type="entry name" value="GHMP kinase, C-terminal domain"/>
    <property type="match status" value="1"/>
</dbReference>
<evidence type="ECO:0000256" key="15">
    <source>
        <dbReference type="PIRNR" id="PIRNR017288"/>
    </source>
</evidence>
<keyword evidence="5 15" id="KW-0808">Transferase</keyword>
<feature type="compositionally biased region" description="Low complexity" evidence="16">
    <location>
        <begin position="149"/>
        <end position="170"/>
    </location>
</feature>
<name>A0AAE0H8W1_9PEZI</name>
<dbReference type="GO" id="GO:0010142">
    <property type="term" value="P:farnesyl diphosphate biosynthetic process, mevalonate pathway"/>
    <property type="evidence" value="ECO:0007669"/>
    <property type="project" value="TreeGrafter"/>
</dbReference>
<proteinExistence type="inferred from homology"/>
<evidence type="ECO:0000256" key="5">
    <source>
        <dbReference type="ARBA" id="ARBA00022679"/>
    </source>
</evidence>
<evidence type="ECO:0000256" key="8">
    <source>
        <dbReference type="ARBA" id="ARBA00022840"/>
    </source>
</evidence>
<dbReference type="SUPFAM" id="SSF55060">
    <property type="entry name" value="GHMP Kinase, C-terminal domain"/>
    <property type="match status" value="1"/>
</dbReference>
<evidence type="ECO:0000256" key="11">
    <source>
        <dbReference type="ARBA" id="ARBA00023098"/>
    </source>
</evidence>
<comment type="catalytic activity">
    <reaction evidence="14">
        <text>(R)-5-phosphomevalonate + ATP = (R)-5-diphosphomevalonate + ADP</text>
        <dbReference type="Rhea" id="RHEA:16341"/>
        <dbReference type="ChEBI" id="CHEBI:30616"/>
        <dbReference type="ChEBI" id="CHEBI:57557"/>
        <dbReference type="ChEBI" id="CHEBI:58146"/>
        <dbReference type="ChEBI" id="CHEBI:456216"/>
        <dbReference type="EC" id="2.7.4.2"/>
    </reaction>
    <physiologicalReaction direction="left-to-right" evidence="14">
        <dbReference type="Rhea" id="RHEA:16342"/>
    </physiologicalReaction>
</comment>
<dbReference type="GO" id="GO:0005524">
    <property type="term" value="F:ATP binding"/>
    <property type="evidence" value="ECO:0007669"/>
    <property type="project" value="UniProtKB-UniRule"/>
</dbReference>
<evidence type="ECO:0000256" key="16">
    <source>
        <dbReference type="SAM" id="MobiDB-lite"/>
    </source>
</evidence>
<keyword evidence="9 15" id="KW-0752">Steroid biosynthesis</keyword>
<keyword evidence="19" id="KW-1185">Reference proteome</keyword>
<evidence type="ECO:0000256" key="1">
    <source>
        <dbReference type="ARBA" id="ARBA00005017"/>
    </source>
</evidence>
<comment type="caution">
    <text evidence="18">The sequence shown here is derived from an EMBL/GenBank/DDBJ whole genome shotgun (WGS) entry which is preliminary data.</text>
</comment>
<dbReference type="GO" id="GO:0004631">
    <property type="term" value="F:phosphomevalonate kinase activity"/>
    <property type="evidence" value="ECO:0007669"/>
    <property type="project" value="UniProtKB-UniRule"/>
</dbReference>
<keyword evidence="7 15" id="KW-0418">Kinase</keyword>
<feature type="domain" description="GHMP kinase N-terminal" evidence="17">
    <location>
        <begin position="218"/>
        <end position="283"/>
    </location>
</feature>
<gene>
    <name evidence="18" type="ORF">B0H64DRAFT_364776</name>
</gene>
<evidence type="ECO:0000256" key="13">
    <source>
        <dbReference type="ARBA" id="ARBA00023221"/>
    </source>
</evidence>
<dbReference type="InterPro" id="IPR006204">
    <property type="entry name" value="GHMP_kinase_N_dom"/>
</dbReference>
<dbReference type="GO" id="GO:0019287">
    <property type="term" value="P:isopentenyl diphosphate biosynthetic process, mevalonate pathway"/>
    <property type="evidence" value="ECO:0007669"/>
    <property type="project" value="UniProtKB-UniRule"/>
</dbReference>
<evidence type="ECO:0000256" key="10">
    <source>
        <dbReference type="ARBA" id="ARBA00023011"/>
    </source>
</evidence>
<evidence type="ECO:0000256" key="6">
    <source>
        <dbReference type="ARBA" id="ARBA00022741"/>
    </source>
</evidence>
<evidence type="ECO:0000256" key="7">
    <source>
        <dbReference type="ARBA" id="ARBA00022777"/>
    </source>
</evidence>
<reference evidence="18" key="1">
    <citation type="journal article" date="2023" name="Mol. Phylogenet. Evol.">
        <title>Genome-scale phylogeny and comparative genomics of the fungal order Sordariales.</title>
        <authorList>
            <person name="Hensen N."/>
            <person name="Bonometti L."/>
            <person name="Westerberg I."/>
            <person name="Brannstrom I.O."/>
            <person name="Guillou S."/>
            <person name="Cros-Aarteil S."/>
            <person name="Calhoun S."/>
            <person name="Haridas S."/>
            <person name="Kuo A."/>
            <person name="Mondo S."/>
            <person name="Pangilinan J."/>
            <person name="Riley R."/>
            <person name="LaButti K."/>
            <person name="Andreopoulos B."/>
            <person name="Lipzen A."/>
            <person name="Chen C."/>
            <person name="Yan M."/>
            <person name="Daum C."/>
            <person name="Ng V."/>
            <person name="Clum A."/>
            <person name="Steindorff A."/>
            <person name="Ohm R.A."/>
            <person name="Martin F."/>
            <person name="Silar P."/>
            <person name="Natvig D.O."/>
            <person name="Lalanne C."/>
            <person name="Gautier V."/>
            <person name="Ament-Velasquez S.L."/>
            <person name="Kruys A."/>
            <person name="Hutchinson M.I."/>
            <person name="Powell A.J."/>
            <person name="Barry K."/>
            <person name="Miller A.N."/>
            <person name="Grigoriev I.V."/>
            <person name="Debuchy R."/>
            <person name="Gladieux P."/>
            <person name="Hiltunen Thoren M."/>
            <person name="Johannesson H."/>
        </authorList>
    </citation>
    <scope>NUCLEOTIDE SEQUENCE</scope>
    <source>
        <strain evidence="18">CBS 168.71</strain>
    </source>
</reference>
<feature type="compositionally biased region" description="Low complexity" evidence="16">
    <location>
        <begin position="183"/>
        <end position="198"/>
    </location>
</feature>
<dbReference type="RefSeq" id="XP_062655632.1">
    <property type="nucleotide sequence ID" value="XM_062801849.1"/>
</dbReference>
<dbReference type="PIRSF" id="PIRSF017288">
    <property type="entry name" value="PMK_GHMP_euk"/>
    <property type="match status" value="1"/>
</dbReference>
<keyword evidence="10" id="KW-0756">Sterol biosynthesis</keyword>
<keyword evidence="6" id="KW-0547">Nucleotide-binding</keyword>
<accession>A0AAE0H8W1</accession>
<evidence type="ECO:0000313" key="19">
    <source>
        <dbReference type="Proteomes" id="UP001278766"/>
    </source>
</evidence>
<dbReference type="SUPFAM" id="SSF54211">
    <property type="entry name" value="Ribosomal protein S5 domain 2-like"/>
    <property type="match status" value="1"/>
</dbReference>
<dbReference type="AlphaFoldDB" id="A0AAE0H8W1"/>
<evidence type="ECO:0000256" key="9">
    <source>
        <dbReference type="ARBA" id="ARBA00022955"/>
    </source>
</evidence>
<evidence type="ECO:0000256" key="4">
    <source>
        <dbReference type="ARBA" id="ARBA00022516"/>
    </source>
</evidence>
<dbReference type="Proteomes" id="UP001278766">
    <property type="component" value="Unassembled WGS sequence"/>
</dbReference>
<comment type="similarity">
    <text evidence="2 15">Belongs to the GHMP kinase family. Mevalonate kinase subfamily.</text>
</comment>
<organism evidence="18 19">
    <name type="scientific">Chaetomium fimeti</name>
    <dbReference type="NCBI Taxonomy" id="1854472"/>
    <lineage>
        <taxon>Eukaryota</taxon>
        <taxon>Fungi</taxon>
        <taxon>Dikarya</taxon>
        <taxon>Ascomycota</taxon>
        <taxon>Pezizomycotina</taxon>
        <taxon>Sordariomycetes</taxon>
        <taxon>Sordariomycetidae</taxon>
        <taxon>Sordariales</taxon>
        <taxon>Chaetomiaceae</taxon>
        <taxon>Chaetomium</taxon>
    </lineage>
</organism>
<evidence type="ECO:0000259" key="17">
    <source>
        <dbReference type="Pfam" id="PF00288"/>
    </source>
</evidence>
<evidence type="ECO:0000256" key="3">
    <source>
        <dbReference type="ARBA" id="ARBA00012958"/>
    </source>
</evidence>
<dbReference type="Gene3D" id="3.30.230.10">
    <property type="match status" value="1"/>
</dbReference>
<evidence type="ECO:0000256" key="2">
    <source>
        <dbReference type="ARBA" id="ARBA00006495"/>
    </source>
</evidence>
<dbReference type="GO" id="GO:0005840">
    <property type="term" value="C:ribosome"/>
    <property type="evidence" value="ECO:0007669"/>
    <property type="project" value="UniProtKB-KW"/>
</dbReference>
<dbReference type="InterPro" id="IPR016005">
    <property type="entry name" value="Erg8"/>
</dbReference>
<reference evidence="18" key="2">
    <citation type="submission" date="2023-06" db="EMBL/GenBank/DDBJ databases">
        <authorList>
            <consortium name="Lawrence Berkeley National Laboratory"/>
            <person name="Haridas S."/>
            <person name="Hensen N."/>
            <person name="Bonometti L."/>
            <person name="Westerberg I."/>
            <person name="Brannstrom I.O."/>
            <person name="Guillou S."/>
            <person name="Cros-Aarteil S."/>
            <person name="Calhoun S."/>
            <person name="Kuo A."/>
            <person name="Mondo S."/>
            <person name="Pangilinan J."/>
            <person name="Riley R."/>
            <person name="Labutti K."/>
            <person name="Andreopoulos B."/>
            <person name="Lipzen A."/>
            <person name="Chen C."/>
            <person name="Yanf M."/>
            <person name="Daum C."/>
            <person name="Ng V."/>
            <person name="Clum A."/>
            <person name="Steindorff A."/>
            <person name="Ohm R."/>
            <person name="Martin F."/>
            <person name="Silar P."/>
            <person name="Natvig D."/>
            <person name="Lalanne C."/>
            <person name="Gautier V."/>
            <person name="Ament-Velasquez S.L."/>
            <person name="Kruys A."/>
            <person name="Hutchinson M.I."/>
            <person name="Powell A.J."/>
            <person name="Barry K."/>
            <person name="Miller A.N."/>
            <person name="Grigoriev I.V."/>
            <person name="Debuchy R."/>
            <person name="Gladieux P."/>
            <person name="Thoren M.H."/>
            <person name="Johannesson H."/>
        </authorList>
    </citation>
    <scope>NUCLEOTIDE SEQUENCE</scope>
    <source>
        <strain evidence="18">CBS 168.71</strain>
    </source>
</reference>
<dbReference type="PANTHER" id="PTHR31814">
    <property type="match status" value="1"/>
</dbReference>
<protein>
    <recommendedName>
        <fullName evidence="3 15">Phosphomevalonate kinase</fullName>
        <ecNumber evidence="3 15">2.7.4.2</ecNumber>
    </recommendedName>
</protein>
<keyword evidence="18" id="KW-0687">Ribonucleoprotein</keyword>
<dbReference type="InterPro" id="IPR020568">
    <property type="entry name" value="Ribosomal_Su5_D2-typ_SF"/>
</dbReference>